<dbReference type="InterPro" id="IPR012337">
    <property type="entry name" value="RNaseH-like_sf"/>
</dbReference>
<dbReference type="Proteomes" id="UP000261257">
    <property type="component" value="Unassembled WGS sequence"/>
</dbReference>
<dbReference type="AlphaFoldDB" id="A0A3E4TQF3"/>
<dbReference type="GO" id="GO:0004803">
    <property type="term" value="F:transposase activity"/>
    <property type="evidence" value="ECO:0007669"/>
    <property type="project" value="InterPro"/>
</dbReference>
<sequence>MNLHITKSKNSESFYICKSYVKANGCTTSTIVRKLGTLDKLLLEHGPTRDDVISWAKNEVKIETDKYKNEQKIKSVQITFQADRQLDYDRQKFFRGGYLFLQSIYYGLQLNKVCRKIKLKYKFQYDINAILSDLIYARVLEPTSKRSSFKLASEFLEKPSYELHDVYRALDILGNECDLIQSELYKNSNFLMNRNDQVLYYDCSNYYFEIEQEAGDKRYGKSKEHRPNPIIQMGLFMDGEGIPLAFSMFPGNANEQTSLKPLEKKILSEFGCQKFIYCCDAGLASEDIRHFNHMGERSFIVTQSIKKLPSEDKVWALDLRGFKRISDNKPVDITRIPEDDQGLYYKDEPYTTKRLHQRLIITYSPKYALYQKTIRARQMERAEQLLNSGKAKRNRKNPNDPARFIGTIAVTKEGEAAETHSYLDTEKIAAEAQYDGLYAVCTDLLDDDISQILKISEGRWQIEECFRIMKTDFSARPVYLQGENRIKAHFLICFLALLFYRILEKKLDYKYTCKTILEALKAMNFAEIQEQGFMPLYKREKITDALHNVCGFRTDYQFITKSQMRTIQKESKGKS</sequence>
<dbReference type="InterPro" id="IPR047654">
    <property type="entry name" value="IS1634_transpos"/>
</dbReference>
<dbReference type="Pfam" id="PF01609">
    <property type="entry name" value="DDE_Tnp_1"/>
    <property type="match status" value="1"/>
</dbReference>
<evidence type="ECO:0000313" key="3">
    <source>
        <dbReference type="Proteomes" id="UP000261257"/>
    </source>
</evidence>
<gene>
    <name evidence="2" type="ORF">DXC39_31675</name>
</gene>
<dbReference type="PANTHER" id="PTHR34614:SF2">
    <property type="entry name" value="TRANSPOSASE IS4-LIKE DOMAIN-CONTAINING PROTEIN"/>
    <property type="match status" value="1"/>
</dbReference>
<dbReference type="RefSeq" id="WP_002602553.1">
    <property type="nucleotide sequence ID" value="NZ_CACRUH010000089.1"/>
</dbReference>
<feature type="domain" description="Transposase IS4-like" evidence="1">
    <location>
        <begin position="213"/>
        <end position="498"/>
    </location>
</feature>
<proteinExistence type="predicted"/>
<evidence type="ECO:0000313" key="2">
    <source>
        <dbReference type="EMBL" id="RGL92860.1"/>
    </source>
</evidence>
<dbReference type="GO" id="GO:0003677">
    <property type="term" value="F:DNA binding"/>
    <property type="evidence" value="ECO:0007669"/>
    <property type="project" value="InterPro"/>
</dbReference>
<dbReference type="SUPFAM" id="SSF53098">
    <property type="entry name" value="Ribonuclease H-like"/>
    <property type="match status" value="1"/>
</dbReference>
<name>A0A3E4TQF3_9FIRM</name>
<evidence type="ECO:0000259" key="1">
    <source>
        <dbReference type="Pfam" id="PF01609"/>
    </source>
</evidence>
<dbReference type="InterPro" id="IPR002559">
    <property type="entry name" value="Transposase_11"/>
</dbReference>
<accession>A0A3E4TQF3</accession>
<dbReference type="PANTHER" id="PTHR34614">
    <property type="match status" value="1"/>
</dbReference>
<reference evidence="2 3" key="1">
    <citation type="submission" date="2018-08" db="EMBL/GenBank/DDBJ databases">
        <title>A genome reference for cultivated species of the human gut microbiota.</title>
        <authorList>
            <person name="Zou Y."/>
            <person name="Xue W."/>
            <person name="Luo G."/>
        </authorList>
    </citation>
    <scope>NUCLEOTIDE SEQUENCE [LARGE SCALE GENOMIC DNA]</scope>
    <source>
        <strain evidence="2 3">TF05-11AC</strain>
    </source>
</reference>
<dbReference type="NCBIfam" id="NF033559">
    <property type="entry name" value="transpos_IS1634"/>
    <property type="match status" value="1"/>
</dbReference>
<comment type="caution">
    <text evidence="2">The sequence shown here is derived from an EMBL/GenBank/DDBJ whole genome shotgun (WGS) entry which is preliminary data.</text>
</comment>
<protein>
    <submittedName>
        <fullName evidence="2">IS1634 family transposase</fullName>
    </submittedName>
</protein>
<organism evidence="2 3">
    <name type="scientific">Hungatella hathewayi</name>
    <dbReference type="NCBI Taxonomy" id="154046"/>
    <lineage>
        <taxon>Bacteria</taxon>
        <taxon>Bacillati</taxon>
        <taxon>Bacillota</taxon>
        <taxon>Clostridia</taxon>
        <taxon>Lachnospirales</taxon>
        <taxon>Lachnospiraceae</taxon>
        <taxon>Hungatella</taxon>
    </lineage>
</organism>
<dbReference type="EMBL" id="QSSQ01000064">
    <property type="protein sequence ID" value="RGL92860.1"/>
    <property type="molecule type" value="Genomic_DNA"/>
</dbReference>
<dbReference type="GO" id="GO:0006313">
    <property type="term" value="P:DNA transposition"/>
    <property type="evidence" value="ECO:0007669"/>
    <property type="project" value="InterPro"/>
</dbReference>